<evidence type="ECO:0000259" key="6">
    <source>
        <dbReference type="PROSITE" id="PS50103"/>
    </source>
</evidence>
<organism evidence="7 8">
    <name type="scientific">Riccia sorocarpa</name>
    <dbReference type="NCBI Taxonomy" id="122646"/>
    <lineage>
        <taxon>Eukaryota</taxon>
        <taxon>Viridiplantae</taxon>
        <taxon>Streptophyta</taxon>
        <taxon>Embryophyta</taxon>
        <taxon>Marchantiophyta</taxon>
        <taxon>Marchantiopsida</taxon>
        <taxon>Marchantiidae</taxon>
        <taxon>Marchantiales</taxon>
        <taxon>Ricciaceae</taxon>
        <taxon>Riccia</taxon>
    </lineage>
</organism>
<dbReference type="InterPro" id="IPR040194">
    <property type="entry name" value="Cwf19-like"/>
</dbReference>
<dbReference type="InterPro" id="IPR036265">
    <property type="entry name" value="HIT-like_sf"/>
</dbReference>
<dbReference type="Gene3D" id="3.30.428.10">
    <property type="entry name" value="HIT-like"/>
    <property type="match status" value="1"/>
</dbReference>
<feature type="zinc finger region" description="C3H1-type" evidence="4">
    <location>
        <begin position="355"/>
        <end position="383"/>
    </location>
</feature>
<dbReference type="Pfam" id="PF04676">
    <property type="entry name" value="CwfJ_C_2"/>
    <property type="match status" value="1"/>
</dbReference>
<dbReference type="CDD" id="cd07380">
    <property type="entry name" value="MPP_CWF19_N"/>
    <property type="match status" value="1"/>
</dbReference>
<feature type="zinc finger region" description="C3H1-type" evidence="4">
    <location>
        <begin position="390"/>
        <end position="418"/>
    </location>
</feature>
<sequence length="644" mass="69919">MSADGGSSAAPRILVAGDVYGRLGALFKRVLSVNKSNGPFDALLCVGQFFPSDPSGIEGMQKYLDGTEPVPLPTFFIGSYGEGASLLLSDSKQKAAQAGLSMEGIPVCHNLTWLIGSGILNLHGLRVAYLGGQYIPNLYHDAKGAAAAGAIHEDDVDALRAFADDKAGITSGADMVNVPPNISSSTGTVLVAELAVELKPRWEPSYHFAGTEGAFYAREPYLNPNGDHCTRFIGLGAVGNDQKQKFLHALSPTPASAMALSDLAVRPPNVTVSPYEIARIQSKHAASTGGNDRNGSRTAKHSSDSDGQYWRYDVAQNKRQRRDDADRVCVEFVTRGTCSREGNCRFKHDLGDGTPIPKGACFEFITKGSCEKGADCRYRHSLEAPDKRESLPPGVCFDFFKAGKCDRGADCRFSHSLDNPAPPRATGPCWFCLSSPDVSTHLVISVGDHCYCAVAKGPVVQGHVLLLPIEHFPSTVSLPVEVFDEMEKYLDALRECHRKQGNDIIVFERYIQLRAGTHAHVQIIPVPSAKGELAYNAFQSAAKEAGFEFQTLPSGKSRIEAREALSELVQKRNYFYVELPDQTRLVHTLDTGPKMSMQFGREVVASLLGIPERGDWKACVTSTGEETSMAEEFKQQFSSFDPML</sequence>
<dbReference type="PANTHER" id="PTHR12072">
    <property type="entry name" value="CWF19, CELL CYCLE CONTROL PROTEIN"/>
    <property type="match status" value="1"/>
</dbReference>
<keyword evidence="1 4" id="KW-0479">Metal-binding</keyword>
<feature type="compositionally biased region" description="Polar residues" evidence="5">
    <location>
        <begin position="284"/>
        <end position="297"/>
    </location>
</feature>
<feature type="region of interest" description="Disordered" evidence="5">
    <location>
        <begin position="282"/>
        <end position="310"/>
    </location>
</feature>
<dbReference type="Gene3D" id="4.10.1000.10">
    <property type="entry name" value="Zinc finger, CCCH-type"/>
    <property type="match status" value="1"/>
</dbReference>
<dbReference type="SUPFAM" id="SSF54197">
    <property type="entry name" value="HIT-like"/>
    <property type="match status" value="1"/>
</dbReference>
<dbReference type="Pfam" id="PF04677">
    <property type="entry name" value="CwfJ_C_1"/>
    <property type="match status" value="1"/>
</dbReference>
<comment type="caution">
    <text evidence="7">The sequence shown here is derived from an EMBL/GenBank/DDBJ whole genome shotgun (WGS) entry which is preliminary data.</text>
</comment>
<dbReference type="PROSITE" id="PS50103">
    <property type="entry name" value="ZF_C3H1"/>
    <property type="match status" value="3"/>
</dbReference>
<name>A0ABD3GKE9_9MARC</name>
<evidence type="ECO:0000256" key="3">
    <source>
        <dbReference type="ARBA" id="ARBA00022833"/>
    </source>
</evidence>
<dbReference type="Proteomes" id="UP001633002">
    <property type="component" value="Unassembled WGS sequence"/>
</dbReference>
<dbReference type="SUPFAM" id="SSF90229">
    <property type="entry name" value="CCCH zinc finger"/>
    <property type="match status" value="1"/>
</dbReference>
<dbReference type="PANTHER" id="PTHR12072:SF4">
    <property type="entry name" value="CWF19-LIKE PROTEIN 1"/>
    <property type="match status" value="1"/>
</dbReference>
<feature type="domain" description="C3H1-type" evidence="6">
    <location>
        <begin position="323"/>
        <end position="351"/>
    </location>
</feature>
<dbReference type="SMART" id="SM00356">
    <property type="entry name" value="ZnF_C3H1"/>
    <property type="match status" value="3"/>
</dbReference>
<evidence type="ECO:0000256" key="5">
    <source>
        <dbReference type="SAM" id="MobiDB-lite"/>
    </source>
</evidence>
<gene>
    <name evidence="7" type="ORF">R1sor_022389</name>
</gene>
<feature type="domain" description="C3H1-type" evidence="6">
    <location>
        <begin position="355"/>
        <end position="383"/>
    </location>
</feature>
<dbReference type="InterPro" id="IPR006768">
    <property type="entry name" value="Cwf19-like_C_dom-1"/>
</dbReference>
<keyword evidence="2 4" id="KW-0863">Zinc-finger</keyword>
<protein>
    <recommendedName>
        <fullName evidence="6">C3H1-type domain-containing protein</fullName>
    </recommendedName>
</protein>
<feature type="zinc finger region" description="C3H1-type" evidence="4">
    <location>
        <begin position="323"/>
        <end position="351"/>
    </location>
</feature>
<evidence type="ECO:0000256" key="1">
    <source>
        <dbReference type="ARBA" id="ARBA00022723"/>
    </source>
</evidence>
<dbReference type="InterPro" id="IPR006767">
    <property type="entry name" value="Cwf19-like_C_dom-2"/>
</dbReference>
<evidence type="ECO:0000313" key="8">
    <source>
        <dbReference type="Proteomes" id="UP001633002"/>
    </source>
</evidence>
<dbReference type="InterPro" id="IPR000571">
    <property type="entry name" value="Znf_CCCH"/>
</dbReference>
<accession>A0ABD3GKE9</accession>
<feature type="domain" description="C3H1-type" evidence="6">
    <location>
        <begin position="390"/>
        <end position="418"/>
    </location>
</feature>
<dbReference type="AlphaFoldDB" id="A0ABD3GKE9"/>
<reference evidence="7 8" key="1">
    <citation type="submission" date="2024-09" db="EMBL/GenBank/DDBJ databases">
        <title>Chromosome-scale assembly of Riccia sorocarpa.</title>
        <authorList>
            <person name="Paukszto L."/>
        </authorList>
    </citation>
    <scope>NUCLEOTIDE SEQUENCE [LARGE SCALE GENOMIC DNA]</scope>
    <source>
        <strain evidence="7">LP-2024</strain>
        <tissue evidence="7">Aerial parts of the thallus</tissue>
    </source>
</reference>
<evidence type="ECO:0000256" key="4">
    <source>
        <dbReference type="PROSITE-ProRule" id="PRU00723"/>
    </source>
</evidence>
<dbReference type="EMBL" id="JBJQOH010000007">
    <property type="protein sequence ID" value="KAL3679433.1"/>
    <property type="molecule type" value="Genomic_DNA"/>
</dbReference>
<proteinExistence type="predicted"/>
<dbReference type="InterPro" id="IPR036855">
    <property type="entry name" value="Znf_CCCH_sf"/>
</dbReference>
<evidence type="ECO:0000256" key="2">
    <source>
        <dbReference type="ARBA" id="ARBA00022771"/>
    </source>
</evidence>
<keyword evidence="3 4" id="KW-0862">Zinc</keyword>
<keyword evidence="8" id="KW-1185">Reference proteome</keyword>
<dbReference type="GO" id="GO:0008270">
    <property type="term" value="F:zinc ion binding"/>
    <property type="evidence" value="ECO:0007669"/>
    <property type="project" value="UniProtKB-KW"/>
</dbReference>
<evidence type="ECO:0000313" key="7">
    <source>
        <dbReference type="EMBL" id="KAL3679433.1"/>
    </source>
</evidence>